<dbReference type="RefSeq" id="WP_200316809.1">
    <property type="nucleotide sequence ID" value="NZ_JAENJH010000002.1"/>
</dbReference>
<comment type="caution">
    <text evidence="2">The sequence shown here is derived from an EMBL/GenBank/DDBJ whole genome shotgun (WGS) entry which is preliminary data.</text>
</comment>
<proteinExistence type="predicted"/>
<evidence type="ECO:0000313" key="3">
    <source>
        <dbReference type="Proteomes" id="UP000635245"/>
    </source>
</evidence>
<evidence type="ECO:0000313" key="2">
    <source>
        <dbReference type="EMBL" id="MBK1784431.1"/>
    </source>
</evidence>
<reference evidence="2" key="1">
    <citation type="submission" date="2020-12" db="EMBL/GenBank/DDBJ databases">
        <title>Prauserella sp. ASG 168, a novel actinomycete isolated from cave rock.</title>
        <authorList>
            <person name="Suriyachadkun C."/>
        </authorList>
    </citation>
    <scope>NUCLEOTIDE SEQUENCE</scope>
    <source>
        <strain evidence="2">ASG 168</strain>
    </source>
</reference>
<dbReference type="Pfam" id="PF19054">
    <property type="entry name" value="DUF5753"/>
    <property type="match status" value="1"/>
</dbReference>
<keyword evidence="3" id="KW-1185">Reference proteome</keyword>
<gene>
    <name evidence="2" type="ORF">JHE00_08830</name>
</gene>
<feature type="domain" description="DUF5753" evidence="1">
    <location>
        <begin position="7"/>
        <end position="134"/>
    </location>
</feature>
<protein>
    <recommendedName>
        <fullName evidence="1">DUF5753 domain-containing protein</fullName>
    </recommendedName>
</protein>
<dbReference type="EMBL" id="JAENJH010000002">
    <property type="protein sequence ID" value="MBK1784431.1"/>
    <property type="molecule type" value="Genomic_DNA"/>
</dbReference>
<dbReference type="Proteomes" id="UP000635245">
    <property type="component" value="Unassembled WGS sequence"/>
</dbReference>
<dbReference type="InterPro" id="IPR043917">
    <property type="entry name" value="DUF5753"/>
</dbReference>
<name>A0A934QPM1_9PSEU</name>
<dbReference type="AlphaFoldDB" id="A0A934QPM1"/>
<accession>A0A934QPM1</accession>
<evidence type="ECO:0000259" key="1">
    <source>
        <dbReference type="Pfam" id="PF19054"/>
    </source>
</evidence>
<sequence>MAKLRATPRDTDQAVQARMQRQNALYDSSKTVELLTTAFALRTPIGEPTVMAAQLDRLLALDGLANGHLRIIPLDTTVPMPLLHGFWILDDYVHVETLHQDASTSAPGDVELYGRIADMLWSAGVSGSDARRIVSNAAQASTRVSD</sequence>
<organism evidence="2 3">
    <name type="scientific">Prauserella cavernicola</name>
    <dbReference type="NCBI Taxonomy" id="2800127"/>
    <lineage>
        <taxon>Bacteria</taxon>
        <taxon>Bacillati</taxon>
        <taxon>Actinomycetota</taxon>
        <taxon>Actinomycetes</taxon>
        <taxon>Pseudonocardiales</taxon>
        <taxon>Pseudonocardiaceae</taxon>
        <taxon>Prauserella</taxon>
    </lineage>
</organism>